<dbReference type="EMBL" id="FXTH01000002">
    <property type="protein sequence ID" value="SMO44017.1"/>
    <property type="molecule type" value="Genomic_DNA"/>
</dbReference>
<protein>
    <submittedName>
        <fullName evidence="5">Arylsulfatase A</fullName>
    </submittedName>
</protein>
<dbReference type="InterPro" id="IPR000917">
    <property type="entry name" value="Sulfatase_N"/>
</dbReference>
<dbReference type="GO" id="GO:0004065">
    <property type="term" value="F:arylsulfatase activity"/>
    <property type="evidence" value="ECO:0007669"/>
    <property type="project" value="TreeGrafter"/>
</dbReference>
<keyword evidence="3" id="KW-0732">Signal</keyword>
<feature type="domain" description="PA14" evidence="4">
    <location>
        <begin position="573"/>
        <end position="710"/>
    </location>
</feature>
<evidence type="ECO:0000313" key="5">
    <source>
        <dbReference type="EMBL" id="SMO44017.1"/>
    </source>
</evidence>
<dbReference type="SMART" id="SM00758">
    <property type="entry name" value="PA14"/>
    <property type="match status" value="1"/>
</dbReference>
<dbReference type="InterPro" id="IPR011658">
    <property type="entry name" value="PA14_dom"/>
</dbReference>
<feature type="chain" id="PRO_5021906110" evidence="3">
    <location>
        <begin position="27"/>
        <end position="715"/>
    </location>
</feature>
<dbReference type="OrthoDB" id="9803616at2"/>
<evidence type="ECO:0000256" key="2">
    <source>
        <dbReference type="ARBA" id="ARBA00022801"/>
    </source>
</evidence>
<dbReference type="PANTHER" id="PTHR42693:SF53">
    <property type="entry name" value="ENDO-4-O-SULFATASE"/>
    <property type="match status" value="1"/>
</dbReference>
<proteinExistence type="inferred from homology"/>
<name>A0A521BAA2_9BACT</name>
<evidence type="ECO:0000256" key="3">
    <source>
        <dbReference type="SAM" id="SignalP"/>
    </source>
</evidence>
<evidence type="ECO:0000256" key="1">
    <source>
        <dbReference type="ARBA" id="ARBA00008779"/>
    </source>
</evidence>
<dbReference type="SUPFAM" id="SSF53649">
    <property type="entry name" value="Alkaline phosphatase-like"/>
    <property type="match status" value="1"/>
</dbReference>
<evidence type="ECO:0000313" key="6">
    <source>
        <dbReference type="Proteomes" id="UP000317593"/>
    </source>
</evidence>
<accession>A0A521BAA2</accession>
<keyword evidence="2" id="KW-0378">Hydrolase</keyword>
<organism evidence="5 6">
    <name type="scientific">Fodinibius sediminis</name>
    <dbReference type="NCBI Taxonomy" id="1214077"/>
    <lineage>
        <taxon>Bacteria</taxon>
        <taxon>Pseudomonadati</taxon>
        <taxon>Balneolota</taxon>
        <taxon>Balneolia</taxon>
        <taxon>Balneolales</taxon>
        <taxon>Balneolaceae</taxon>
        <taxon>Fodinibius</taxon>
    </lineage>
</organism>
<dbReference type="InterPro" id="IPR037524">
    <property type="entry name" value="PA14/GLEYA"/>
</dbReference>
<dbReference type="SUPFAM" id="SSF56988">
    <property type="entry name" value="Anthrax protective antigen"/>
    <property type="match status" value="1"/>
</dbReference>
<dbReference type="InterPro" id="IPR050738">
    <property type="entry name" value="Sulfatase"/>
</dbReference>
<feature type="signal peptide" evidence="3">
    <location>
        <begin position="1"/>
        <end position="26"/>
    </location>
</feature>
<keyword evidence="6" id="KW-1185">Reference proteome</keyword>
<dbReference type="Gene3D" id="3.40.720.10">
    <property type="entry name" value="Alkaline Phosphatase, subunit A"/>
    <property type="match status" value="1"/>
</dbReference>
<gene>
    <name evidence="5" type="ORF">SAMN06265218_102357</name>
</gene>
<dbReference type="AlphaFoldDB" id="A0A521BAA2"/>
<dbReference type="PANTHER" id="PTHR42693">
    <property type="entry name" value="ARYLSULFATASE FAMILY MEMBER"/>
    <property type="match status" value="1"/>
</dbReference>
<dbReference type="Pfam" id="PF00884">
    <property type="entry name" value="Sulfatase"/>
    <property type="match status" value="1"/>
</dbReference>
<dbReference type="Proteomes" id="UP000317593">
    <property type="component" value="Unassembled WGS sequence"/>
</dbReference>
<sequence>MKNISNRYRSSFLLPCLILLGTVAWGCGQKETNRDDDPASSKPNIIFILTDDMGWGDVGVFYQNSRKKEGDRSEPWQRTPNLDRLAAEGARLTHHYVSAPVCAPSRASLLSGLSQGHANIRDNQFDKALADNHTMATVLKELGYATAAFGKWGLQGDERYSEDGDEWPAHPLNRGFDYFLGYMRHRDGHEHYPKEGIYRGQKEVWRNRENITPKLDKAYTADLWTAAAKQWITDQVQNSNDDEPFFAYLAYDTPHAVLELPTQPYPEGGGLDGGLQWTGEAGQMINTASGKVDSWVHPDYAQATFDHDKKASTPEIAWPDVYKRYATANRRIDSGVGDIVTLLEDLGVDSNTLIVFTSDNGPSRESYLPEEYEPNKPTFFESFGPFDGIKRDTWEGGIRVPTIAYWPATIPAGQVIDFPSINYDWLPTFVNAAGAPAPAIADGVSLLPELEGGEINHDRTIYLEYFQGGSTPEYEDFSMEHQGRERNQMQVVRMGDYVGVRYDIESAQDDFEIYNVPKDPQQTDNLAQQPENQRFIGKLQQKMKDRALQSRMPNESAPRPYDDEMMPPASNGETEAGVTWKAYDGTFPWVPRVRTLEPAATGKASRPDPGVADKDHRALFFRGYIDVPADGTYKLYLSTAMGAVLRIHDATVIDADYGYRPGTERTGEIKLKAGLHPFRLYFMNGNREDVRLQLQWSGPGISKQPVPPGRFRRGR</sequence>
<comment type="similarity">
    <text evidence="1">Belongs to the sulfatase family.</text>
</comment>
<dbReference type="Gene3D" id="3.90.182.10">
    <property type="entry name" value="Toxin - Anthrax Protective Antigen,domain 1"/>
    <property type="match status" value="1"/>
</dbReference>
<evidence type="ECO:0000259" key="4">
    <source>
        <dbReference type="PROSITE" id="PS51820"/>
    </source>
</evidence>
<reference evidence="5 6" key="1">
    <citation type="submission" date="2017-05" db="EMBL/GenBank/DDBJ databases">
        <authorList>
            <person name="Varghese N."/>
            <person name="Submissions S."/>
        </authorList>
    </citation>
    <scope>NUCLEOTIDE SEQUENCE [LARGE SCALE GENOMIC DNA]</scope>
    <source>
        <strain evidence="5 6">DSM 21194</strain>
    </source>
</reference>
<dbReference type="RefSeq" id="WP_142713222.1">
    <property type="nucleotide sequence ID" value="NZ_FXTH01000002.1"/>
</dbReference>
<dbReference type="Pfam" id="PF07691">
    <property type="entry name" value="PA14"/>
    <property type="match status" value="1"/>
</dbReference>
<dbReference type="InterPro" id="IPR017850">
    <property type="entry name" value="Alkaline_phosphatase_core_sf"/>
</dbReference>
<dbReference type="PROSITE" id="PS51820">
    <property type="entry name" value="PA14"/>
    <property type="match status" value="1"/>
</dbReference>